<evidence type="ECO:0000256" key="6">
    <source>
        <dbReference type="ARBA" id="ARBA00022729"/>
    </source>
</evidence>
<dbReference type="InterPro" id="IPR051432">
    <property type="entry name" value="KCNMA1_auxiliary"/>
</dbReference>
<keyword evidence="9" id="KW-0406">Ion transport</keyword>
<evidence type="ECO:0000313" key="15">
    <source>
        <dbReference type="EMBL" id="CDW87999.1"/>
    </source>
</evidence>
<evidence type="ECO:0000256" key="9">
    <source>
        <dbReference type="ARBA" id="ARBA00023065"/>
    </source>
</evidence>
<feature type="coiled-coil region" evidence="13">
    <location>
        <begin position="961"/>
        <end position="1045"/>
    </location>
</feature>
<evidence type="ECO:0000256" key="3">
    <source>
        <dbReference type="ARBA" id="ARBA00022475"/>
    </source>
</evidence>
<dbReference type="PANTHER" id="PTHR46473:SF23">
    <property type="entry name" value="GH08155P"/>
    <property type="match status" value="1"/>
</dbReference>
<evidence type="ECO:0000256" key="1">
    <source>
        <dbReference type="ARBA" id="ARBA00004162"/>
    </source>
</evidence>
<dbReference type="Proteomes" id="UP000039865">
    <property type="component" value="Unassembled WGS sequence"/>
</dbReference>
<dbReference type="Gene3D" id="3.80.10.10">
    <property type="entry name" value="Ribonuclease Inhibitor"/>
    <property type="match status" value="1"/>
</dbReference>
<proteinExistence type="predicted"/>
<feature type="compositionally biased region" description="Low complexity" evidence="14">
    <location>
        <begin position="1417"/>
        <end position="1431"/>
    </location>
</feature>
<dbReference type="SUPFAM" id="SSF52058">
    <property type="entry name" value="L domain-like"/>
    <property type="match status" value="1"/>
</dbReference>
<evidence type="ECO:0000256" key="5">
    <source>
        <dbReference type="ARBA" id="ARBA00022692"/>
    </source>
</evidence>
<dbReference type="Pfam" id="PF13855">
    <property type="entry name" value="LRR_8"/>
    <property type="match status" value="1"/>
</dbReference>
<evidence type="ECO:0000313" key="16">
    <source>
        <dbReference type="Proteomes" id="UP000039865"/>
    </source>
</evidence>
<dbReference type="SMART" id="SM00369">
    <property type="entry name" value="LRR_TYP"/>
    <property type="match status" value="2"/>
</dbReference>
<dbReference type="GO" id="GO:0034220">
    <property type="term" value="P:monoatomic ion transmembrane transport"/>
    <property type="evidence" value="ECO:0007669"/>
    <property type="project" value="UniProtKB-KW"/>
</dbReference>
<dbReference type="PROSITE" id="PS51450">
    <property type="entry name" value="LRR"/>
    <property type="match status" value="4"/>
</dbReference>
<keyword evidence="4" id="KW-0433">Leucine-rich repeat</keyword>
<feature type="compositionally biased region" description="Polar residues" evidence="14">
    <location>
        <begin position="1262"/>
        <end position="1271"/>
    </location>
</feature>
<evidence type="ECO:0000256" key="13">
    <source>
        <dbReference type="SAM" id="Coils"/>
    </source>
</evidence>
<accession>A0A078B0F3</accession>
<dbReference type="GO" id="GO:0005886">
    <property type="term" value="C:plasma membrane"/>
    <property type="evidence" value="ECO:0007669"/>
    <property type="project" value="UniProtKB-SubCell"/>
</dbReference>
<keyword evidence="8" id="KW-1133">Transmembrane helix</keyword>
<keyword evidence="12" id="KW-0407">Ion channel</keyword>
<keyword evidence="5" id="KW-0812">Transmembrane</keyword>
<evidence type="ECO:0000256" key="8">
    <source>
        <dbReference type="ARBA" id="ARBA00022989"/>
    </source>
</evidence>
<keyword evidence="13" id="KW-0175">Coiled coil</keyword>
<gene>
    <name evidence="15" type="primary">Contig7216.g7730</name>
    <name evidence="15" type="ORF">STYLEM_17114</name>
</gene>
<dbReference type="OrthoDB" id="7451790at2759"/>
<evidence type="ECO:0000256" key="7">
    <source>
        <dbReference type="ARBA" id="ARBA00022737"/>
    </source>
</evidence>
<evidence type="ECO:0000256" key="12">
    <source>
        <dbReference type="ARBA" id="ARBA00023303"/>
    </source>
</evidence>
<dbReference type="PANTHER" id="PTHR46473">
    <property type="entry name" value="GH08155P"/>
    <property type="match status" value="1"/>
</dbReference>
<dbReference type="InterPro" id="IPR032675">
    <property type="entry name" value="LRR_dom_sf"/>
</dbReference>
<dbReference type="SMART" id="SM00365">
    <property type="entry name" value="LRR_SD22"/>
    <property type="match status" value="4"/>
</dbReference>
<evidence type="ECO:0000256" key="10">
    <source>
        <dbReference type="ARBA" id="ARBA00023136"/>
    </source>
</evidence>
<feature type="coiled-coil region" evidence="13">
    <location>
        <begin position="754"/>
        <end position="810"/>
    </location>
</feature>
<name>A0A078B0F3_STYLE</name>
<dbReference type="InParanoid" id="A0A078B0F3"/>
<keyword evidence="11" id="KW-1015">Disulfide bond</keyword>
<evidence type="ECO:0000256" key="14">
    <source>
        <dbReference type="SAM" id="MobiDB-lite"/>
    </source>
</evidence>
<feature type="region of interest" description="Disordered" evidence="14">
    <location>
        <begin position="1244"/>
        <end position="1291"/>
    </location>
</feature>
<protein>
    <submittedName>
        <fullName evidence="15">Leucine rich repeat family protein</fullName>
    </submittedName>
</protein>
<keyword evidence="2" id="KW-0813">Transport</keyword>
<evidence type="ECO:0000256" key="11">
    <source>
        <dbReference type="ARBA" id="ARBA00023157"/>
    </source>
</evidence>
<evidence type="ECO:0000256" key="4">
    <source>
        <dbReference type="ARBA" id="ARBA00022614"/>
    </source>
</evidence>
<feature type="compositionally biased region" description="Low complexity" evidence="14">
    <location>
        <begin position="1459"/>
        <end position="1474"/>
    </location>
</feature>
<comment type="subcellular location">
    <subcellularLocation>
        <location evidence="1">Cell membrane</location>
        <topology evidence="1">Single-pass membrane protein</topology>
    </subcellularLocation>
</comment>
<dbReference type="InterPro" id="IPR003591">
    <property type="entry name" value="Leu-rich_rpt_typical-subtyp"/>
</dbReference>
<keyword evidence="10" id="KW-0472">Membrane</keyword>
<keyword evidence="16" id="KW-1185">Reference proteome</keyword>
<feature type="region of interest" description="Disordered" evidence="14">
    <location>
        <begin position="1417"/>
        <end position="1492"/>
    </location>
</feature>
<keyword evidence="6" id="KW-0732">Signal</keyword>
<dbReference type="InterPro" id="IPR001611">
    <property type="entry name" value="Leu-rich_rpt"/>
</dbReference>
<organism evidence="15 16">
    <name type="scientific">Stylonychia lemnae</name>
    <name type="common">Ciliate</name>
    <dbReference type="NCBI Taxonomy" id="5949"/>
    <lineage>
        <taxon>Eukaryota</taxon>
        <taxon>Sar</taxon>
        <taxon>Alveolata</taxon>
        <taxon>Ciliophora</taxon>
        <taxon>Intramacronucleata</taxon>
        <taxon>Spirotrichea</taxon>
        <taxon>Stichotrichia</taxon>
        <taxon>Sporadotrichida</taxon>
        <taxon>Oxytrichidae</taxon>
        <taxon>Stylonychinae</taxon>
        <taxon>Stylonychia</taxon>
    </lineage>
</organism>
<reference evidence="15 16" key="1">
    <citation type="submission" date="2014-06" db="EMBL/GenBank/DDBJ databases">
        <authorList>
            <person name="Swart Estienne"/>
        </authorList>
    </citation>
    <scope>NUCLEOTIDE SEQUENCE [LARGE SCALE GENOMIC DNA]</scope>
    <source>
        <strain evidence="15 16">130c</strain>
    </source>
</reference>
<evidence type="ECO:0000256" key="2">
    <source>
        <dbReference type="ARBA" id="ARBA00022448"/>
    </source>
</evidence>
<dbReference type="EMBL" id="CCKQ01016121">
    <property type="protein sequence ID" value="CDW87999.1"/>
    <property type="molecule type" value="Genomic_DNA"/>
</dbReference>
<feature type="coiled-coil region" evidence="13">
    <location>
        <begin position="653"/>
        <end position="680"/>
    </location>
</feature>
<keyword evidence="7" id="KW-0677">Repeat</keyword>
<sequence length="1492" mass="172474">MSENQYQNEHQVLQNKTSQVNNQMKESLLYDIPSAVLNNLVDENGNIREDAEIPQEILQIYQNKFPKNNRHSNKLKQMTSTMTSFQTHHTQSQRISIASQKENQISFRSPNGQQLPSASNIGLTEQIIKIILNTPSLHTVKELDIDGPRSPYIFNKIQQPLVNLPNLTHLTLTNHQIERIENLSFLTQLKYLNMKGNRISVIERLESLKHLQTLNLSSNLIEKLPYQVFTRLQILENLDLSNNKIKTTCEIKALINNKIIKSINFSGNEIIHQGDYQKSIRETLPELTQLDNEIFRRGDDLQSANKGSAKPGRAKSECKIAKQQKKLLSLNFNLEKQIFDQSKKIKKQDQELHHALEYATGLEEELLNIKINSLYNQSAMCSPRITSNQSDMIQVSNGKNLSPSMNQRMFFPGSTTITNLPILQKMCKSQQQLSNTPTVQSQSKLDGHTIELVTTQNDSQSLQKVSKNLARAFNDTFKKKNSIVSVHNYASLQGFLPNDFKPEQYQTELKNQIDSEKETMITKIELLKTKLSNKNDFIKQLDYQIKDIMVKIMDLNTKISVHCDSIMAFDFDVTIQKVLDERVKYIKKHIMMRIDAIKKKNKIMLINEQLSFLNMELSFHKQNGQQEPLKSGAHIMVQSLISSQSIQQLGQIIQFLKLKLSKIQSDLQDLENKIKISSQMSKQELMDQSIYDFYQQLDINPSSKQLLKQNEYDLQKWLKKFNKNEKIIEQKQKSLETIYNHEQIQLIQEFSICIKQLNEKNQIQQELNEQLRVQQEEQSQKKIQVMLKRIKSIEAEKKKLTQRLVIRRNENLINKTEKEEIDAQIVQIDKIITDHKELFEQSKQQQAKVNAKRSLSPAPQNNTDSIINLIIQNTDKLLSVIEHLKKDKTKQLIINTQTNNDLDAYLQNTSIISPNRPEMFGAQNPNMTMVNNSMMRTFDNNNPLTVTSLNNNGQNQNHQEIQFYRDQILLIKQQLAESENERDQLSIDFINKKENYEQILRNIREQITEKESKYNQLFKDMQGSIQELQKKNNEMIKLNSDLIKRVCTSEKDDMLKQSTDKGSLSQSTQAIRRLEWYVQMQSGIVEDLVKQKQQLESKFQQLNLKNQHDIERISTSGDLQSSRMTYTMDNRSQQESFNDKQFQSYDCRLIQNIFQNPMSNVKQPQSRDMASNLRLNTELTSNTENNIIKHLFEVFSQNYLNNMEVNLFPTQTSQLQDTNIMNASAMTGFNQAQSSQNIQFNKHTQSAKTLASKEMPPMRPLSKQQSVNTTRDSARMQNKKKFSSGLQSRQSEGNNLKVADYTINNNLQHHNQISQSNYNTNNMNIKCDNSGVSFFEGADSDIMMPQIETALQSTFNKEQYSFNQSNSGGSNSHCGILNNSTTSRLSMKNVWTVGQNNQKENMDTFQNQIQINQQHNLQQMQQHQQITQQQTFGKQSSVKSLAGPGKRGSSGISLQTEKSQQSSQYNQQQIQQEQAKIRNMSNVIKTGLKRSK</sequence>
<keyword evidence="3" id="KW-1003">Cell membrane</keyword>